<proteinExistence type="predicted"/>
<name>A0A4S3JJG2_9EURO</name>
<keyword evidence="2" id="KW-1185">Reference proteome</keyword>
<dbReference type="AlphaFoldDB" id="A0A4S3JJG2"/>
<sequence length="48" mass="5485">MSMKYFVKIRGTEADILHKPLQASGGELEYASKVEPHFLKYLYLAPTL</sequence>
<evidence type="ECO:0000313" key="1">
    <source>
        <dbReference type="EMBL" id="THC95656.1"/>
    </source>
</evidence>
<organism evidence="1 2">
    <name type="scientific">Aspergillus tanneri</name>
    <dbReference type="NCBI Taxonomy" id="1220188"/>
    <lineage>
        <taxon>Eukaryota</taxon>
        <taxon>Fungi</taxon>
        <taxon>Dikarya</taxon>
        <taxon>Ascomycota</taxon>
        <taxon>Pezizomycotina</taxon>
        <taxon>Eurotiomycetes</taxon>
        <taxon>Eurotiomycetidae</taxon>
        <taxon>Eurotiales</taxon>
        <taxon>Aspergillaceae</taxon>
        <taxon>Aspergillus</taxon>
        <taxon>Aspergillus subgen. Circumdati</taxon>
    </lineage>
</organism>
<protein>
    <submittedName>
        <fullName evidence="1">Uncharacterized protein</fullName>
    </submittedName>
</protein>
<comment type="caution">
    <text evidence="1">The sequence shown here is derived from an EMBL/GenBank/DDBJ whole genome shotgun (WGS) entry which is preliminary data.</text>
</comment>
<evidence type="ECO:0000313" key="2">
    <source>
        <dbReference type="Proteomes" id="UP000308092"/>
    </source>
</evidence>
<reference evidence="1 2" key="1">
    <citation type="submission" date="2019-03" db="EMBL/GenBank/DDBJ databases">
        <title>The genome sequence of a newly discovered highly antifungal drug resistant Aspergillus species, Aspergillus tanneri NIH 1004.</title>
        <authorList>
            <person name="Mounaud S."/>
            <person name="Singh I."/>
            <person name="Joardar V."/>
            <person name="Pakala S."/>
            <person name="Pakala S."/>
            <person name="Venepally P."/>
            <person name="Hoover J."/>
            <person name="Nierman W."/>
            <person name="Chung J."/>
            <person name="Losada L."/>
        </authorList>
    </citation>
    <scope>NUCLEOTIDE SEQUENCE [LARGE SCALE GENOMIC DNA]</scope>
    <source>
        <strain evidence="1 2">NIH1004</strain>
    </source>
</reference>
<dbReference type="EMBL" id="SOSA01000148">
    <property type="protein sequence ID" value="THC95656.1"/>
    <property type="molecule type" value="Genomic_DNA"/>
</dbReference>
<accession>A0A4S3JJG2</accession>
<dbReference type="Proteomes" id="UP000308092">
    <property type="component" value="Unassembled WGS sequence"/>
</dbReference>
<dbReference type="VEuPathDB" id="FungiDB:EYZ11_004869"/>
<gene>
    <name evidence="1" type="ORF">EYZ11_004869</name>
</gene>